<dbReference type="SMART" id="SM00347">
    <property type="entry name" value="HTH_MARR"/>
    <property type="match status" value="1"/>
</dbReference>
<dbReference type="PRINTS" id="PR00598">
    <property type="entry name" value="HTHMARR"/>
</dbReference>
<dbReference type="KEGG" id="ncb:C0V82_17715"/>
<name>A0A2K9NI23_9PROT</name>
<dbReference type="InterPro" id="IPR000835">
    <property type="entry name" value="HTH_MarR-typ"/>
</dbReference>
<accession>A0A2K9NI23</accession>
<evidence type="ECO:0000313" key="3">
    <source>
        <dbReference type="Proteomes" id="UP000234752"/>
    </source>
</evidence>
<dbReference type="Gene3D" id="1.10.10.10">
    <property type="entry name" value="Winged helix-like DNA-binding domain superfamily/Winged helix DNA-binding domain"/>
    <property type="match status" value="1"/>
</dbReference>
<protein>
    <submittedName>
        <fullName evidence="2">MarR family transcriptional regulator</fullName>
    </submittedName>
</protein>
<reference evidence="2 3" key="1">
    <citation type="submission" date="2017-12" db="EMBL/GenBank/DDBJ databases">
        <title>Genomes of bacteria within cyanobacterial aggregates.</title>
        <authorList>
            <person name="Cai H."/>
        </authorList>
    </citation>
    <scope>NUCLEOTIDE SEQUENCE [LARGE SCALE GENOMIC DNA]</scope>
    <source>
        <strain evidence="2 3">TH16</strain>
    </source>
</reference>
<dbReference type="PROSITE" id="PS50995">
    <property type="entry name" value="HTH_MARR_2"/>
    <property type="match status" value="1"/>
</dbReference>
<dbReference type="InterPro" id="IPR036388">
    <property type="entry name" value="WH-like_DNA-bd_sf"/>
</dbReference>
<feature type="domain" description="HTH marR-type" evidence="1">
    <location>
        <begin position="21"/>
        <end position="153"/>
    </location>
</feature>
<dbReference type="EMBL" id="CP025612">
    <property type="protein sequence ID" value="AUN32236.1"/>
    <property type="molecule type" value="Genomic_DNA"/>
</dbReference>
<dbReference type="InterPro" id="IPR039422">
    <property type="entry name" value="MarR/SlyA-like"/>
</dbReference>
<evidence type="ECO:0000259" key="1">
    <source>
        <dbReference type="PROSITE" id="PS50995"/>
    </source>
</evidence>
<dbReference type="InterPro" id="IPR036390">
    <property type="entry name" value="WH_DNA-bd_sf"/>
</dbReference>
<dbReference type="Proteomes" id="UP000234752">
    <property type="component" value="Chromosome eg_2"/>
</dbReference>
<dbReference type="PANTHER" id="PTHR33164">
    <property type="entry name" value="TRANSCRIPTIONAL REGULATOR, MARR FAMILY"/>
    <property type="match status" value="1"/>
</dbReference>
<evidence type="ECO:0000313" key="2">
    <source>
        <dbReference type="EMBL" id="AUN32236.1"/>
    </source>
</evidence>
<dbReference type="AlphaFoldDB" id="A0A2K9NI23"/>
<gene>
    <name evidence="2" type="ORF">C0V82_17715</name>
</gene>
<dbReference type="SUPFAM" id="SSF46785">
    <property type="entry name" value="Winged helix' DNA-binding domain"/>
    <property type="match status" value="1"/>
</dbReference>
<dbReference type="GO" id="GO:0003700">
    <property type="term" value="F:DNA-binding transcription factor activity"/>
    <property type="evidence" value="ECO:0007669"/>
    <property type="project" value="InterPro"/>
</dbReference>
<sequence>MRKGGVSGMDERGGIDLSALQGSVGYRLRRAQIAAFTLFTQFMSEFDIRPTQFAILTVIRDNPGLSQSQISDALGLKRANLVPLLDGLEGRGLLVRSPSPADRRSYCLHLTDHGQERMREIQARHDAYEQELTTALGVAGRTALLALLDGFKMAGGDGGDEG</sequence>
<organism evidence="2 3">
    <name type="scientific">Niveispirillum cyanobacteriorum</name>
    <dbReference type="NCBI Taxonomy" id="1612173"/>
    <lineage>
        <taxon>Bacteria</taxon>
        <taxon>Pseudomonadati</taxon>
        <taxon>Pseudomonadota</taxon>
        <taxon>Alphaproteobacteria</taxon>
        <taxon>Rhodospirillales</taxon>
        <taxon>Azospirillaceae</taxon>
        <taxon>Niveispirillum</taxon>
    </lineage>
</organism>
<keyword evidence="3" id="KW-1185">Reference proteome</keyword>
<dbReference type="Pfam" id="PF01047">
    <property type="entry name" value="MarR"/>
    <property type="match status" value="1"/>
</dbReference>
<dbReference type="PANTHER" id="PTHR33164:SF89">
    <property type="entry name" value="MARR FAMILY REGULATORY PROTEIN"/>
    <property type="match status" value="1"/>
</dbReference>
<dbReference type="GO" id="GO:0006950">
    <property type="term" value="P:response to stress"/>
    <property type="evidence" value="ECO:0007669"/>
    <property type="project" value="TreeGrafter"/>
</dbReference>
<proteinExistence type="predicted"/>